<dbReference type="InterPro" id="IPR014500">
    <property type="entry name" value="UCP019307_cupin"/>
</dbReference>
<dbReference type="PANTHER" id="PTHR36448:SF2">
    <property type="entry name" value="CUPIN TYPE-1 DOMAIN-CONTAINING PROTEIN"/>
    <property type="match status" value="1"/>
</dbReference>
<dbReference type="Proteomes" id="UP000652153">
    <property type="component" value="Unassembled WGS sequence"/>
</dbReference>
<evidence type="ECO:0000313" key="2">
    <source>
        <dbReference type="EMBL" id="GGH71962.1"/>
    </source>
</evidence>
<dbReference type="InterPro" id="IPR011051">
    <property type="entry name" value="RmlC_Cupin_sf"/>
</dbReference>
<feature type="domain" description="Cupin type-2" evidence="1">
    <location>
        <begin position="68"/>
        <end position="114"/>
    </location>
</feature>
<dbReference type="Pfam" id="PF07883">
    <property type="entry name" value="Cupin_2"/>
    <property type="match status" value="1"/>
</dbReference>
<evidence type="ECO:0000259" key="1">
    <source>
        <dbReference type="Pfam" id="PF07883"/>
    </source>
</evidence>
<keyword evidence="3" id="KW-1185">Reference proteome</keyword>
<dbReference type="CDD" id="cd02219">
    <property type="entry name" value="cupin_YjlB-like"/>
    <property type="match status" value="1"/>
</dbReference>
<dbReference type="PIRSF" id="PIRSF019307">
    <property type="entry name" value="UCP019307"/>
    <property type="match status" value="1"/>
</dbReference>
<proteinExistence type="predicted"/>
<dbReference type="InterPro" id="IPR013096">
    <property type="entry name" value="Cupin_2"/>
</dbReference>
<reference evidence="3" key="1">
    <citation type="journal article" date="2019" name="Int. J. Syst. Evol. Microbiol.">
        <title>The Global Catalogue of Microorganisms (GCM) 10K type strain sequencing project: providing services to taxonomists for standard genome sequencing and annotation.</title>
        <authorList>
            <consortium name="The Broad Institute Genomics Platform"/>
            <consortium name="The Broad Institute Genome Sequencing Center for Infectious Disease"/>
            <person name="Wu L."/>
            <person name="Ma J."/>
        </authorList>
    </citation>
    <scope>NUCLEOTIDE SEQUENCE [LARGE SCALE GENOMIC DNA]</scope>
    <source>
        <strain evidence="3">CGMCC 1.12770</strain>
    </source>
</reference>
<dbReference type="InterPro" id="IPR047121">
    <property type="entry name" value="YjiB-like"/>
</dbReference>
<name>A0ABQ1ZR04_9BACL</name>
<dbReference type="Gene3D" id="2.60.120.10">
    <property type="entry name" value="Jelly Rolls"/>
    <property type="match status" value="1"/>
</dbReference>
<evidence type="ECO:0000313" key="3">
    <source>
        <dbReference type="Proteomes" id="UP000652153"/>
    </source>
</evidence>
<organism evidence="2 3">
    <name type="scientific">Paenibacillus silvae</name>
    <dbReference type="NCBI Taxonomy" id="1325358"/>
    <lineage>
        <taxon>Bacteria</taxon>
        <taxon>Bacillati</taxon>
        <taxon>Bacillota</taxon>
        <taxon>Bacilli</taxon>
        <taxon>Bacillales</taxon>
        <taxon>Paenibacillaceae</taxon>
        <taxon>Paenibacillus</taxon>
    </lineage>
</organism>
<protein>
    <recommendedName>
        <fullName evidence="1">Cupin type-2 domain-containing protein</fullName>
    </recommendedName>
</protein>
<dbReference type="SUPFAM" id="SSF51182">
    <property type="entry name" value="RmlC-like cupins"/>
    <property type="match status" value="1"/>
</dbReference>
<comment type="caution">
    <text evidence="2">The sequence shown here is derived from an EMBL/GenBank/DDBJ whole genome shotgun (WGS) entry which is preliminary data.</text>
</comment>
<sequence length="176" mass="19577">MSEMHNVNEEYSGILSFYFQDDGIIPNHPHYPVLLYKGVWLAEPHYAEARLNQNGWGNSWVNGVFNYHHYHSNAHEALAVINGFVKVTLGGEKGQKVYLESGDVVVLPAGTGHKRLEASSNFRIAGAYPGGMSYNTRTGEQGERPKVLQEIKEVPIPVTDPVYGIDGPLTKLWSKP</sequence>
<accession>A0ABQ1ZR04</accession>
<dbReference type="EMBL" id="BMFU01000021">
    <property type="protein sequence ID" value="GGH71962.1"/>
    <property type="molecule type" value="Genomic_DNA"/>
</dbReference>
<dbReference type="InterPro" id="IPR014710">
    <property type="entry name" value="RmlC-like_jellyroll"/>
</dbReference>
<dbReference type="PANTHER" id="PTHR36448">
    <property type="entry name" value="BLR7373 PROTEIN"/>
    <property type="match status" value="1"/>
</dbReference>
<gene>
    <name evidence="2" type="primary">yjlB</name>
    <name evidence="2" type="ORF">GCM10008014_57870</name>
</gene>